<dbReference type="InterPro" id="IPR016181">
    <property type="entry name" value="Acyl_CoA_acyltransferase"/>
</dbReference>
<gene>
    <name evidence="2" type="ORF">Q4Q40_06075</name>
</gene>
<reference evidence="2" key="1">
    <citation type="submission" date="2023-07" db="EMBL/GenBank/DDBJ databases">
        <title>Two novel species in the genus Flavivirga.</title>
        <authorList>
            <person name="Kwon K."/>
        </authorList>
    </citation>
    <scope>NUCLEOTIDE SEQUENCE</scope>
    <source>
        <strain evidence="2">KACC 14158</strain>
    </source>
</reference>
<dbReference type="RefSeq" id="WP_303300877.1">
    <property type="nucleotide sequence ID" value="NZ_BAABDA010000051.1"/>
</dbReference>
<organism evidence="2 3">
    <name type="scientific">Flavivirga jejuensis</name>
    <dbReference type="NCBI Taxonomy" id="870487"/>
    <lineage>
        <taxon>Bacteria</taxon>
        <taxon>Pseudomonadati</taxon>
        <taxon>Bacteroidota</taxon>
        <taxon>Flavobacteriia</taxon>
        <taxon>Flavobacteriales</taxon>
        <taxon>Flavobacteriaceae</taxon>
        <taxon>Flavivirga</taxon>
    </lineage>
</organism>
<name>A0ABT8WKR5_9FLAO</name>
<protein>
    <submittedName>
        <fullName evidence="2">GNAT family N-acetyltransferase</fullName>
    </submittedName>
</protein>
<comment type="caution">
    <text evidence="2">The sequence shown here is derived from an EMBL/GenBank/DDBJ whole genome shotgun (WGS) entry which is preliminary data.</text>
</comment>
<evidence type="ECO:0000313" key="3">
    <source>
        <dbReference type="Proteomes" id="UP001176806"/>
    </source>
</evidence>
<dbReference type="Gene3D" id="3.40.630.30">
    <property type="match status" value="1"/>
</dbReference>
<evidence type="ECO:0000259" key="1">
    <source>
        <dbReference type="PROSITE" id="PS51186"/>
    </source>
</evidence>
<evidence type="ECO:0000313" key="2">
    <source>
        <dbReference type="EMBL" id="MDO5973745.1"/>
    </source>
</evidence>
<dbReference type="EMBL" id="JAUOEL010000002">
    <property type="protein sequence ID" value="MDO5973745.1"/>
    <property type="molecule type" value="Genomic_DNA"/>
</dbReference>
<dbReference type="Pfam" id="PF00583">
    <property type="entry name" value="Acetyltransf_1"/>
    <property type="match status" value="1"/>
</dbReference>
<dbReference type="InterPro" id="IPR000182">
    <property type="entry name" value="GNAT_dom"/>
</dbReference>
<dbReference type="PROSITE" id="PS51186">
    <property type="entry name" value="GNAT"/>
    <property type="match status" value="1"/>
</dbReference>
<proteinExistence type="predicted"/>
<dbReference type="CDD" id="cd04301">
    <property type="entry name" value="NAT_SF"/>
    <property type="match status" value="1"/>
</dbReference>
<keyword evidence="3" id="KW-1185">Reference proteome</keyword>
<feature type="domain" description="N-acetyltransferase" evidence="1">
    <location>
        <begin position="1"/>
        <end position="154"/>
    </location>
</feature>
<accession>A0ABT8WKR5</accession>
<dbReference type="Proteomes" id="UP001176806">
    <property type="component" value="Unassembled WGS sequence"/>
</dbReference>
<dbReference type="SUPFAM" id="SSF55729">
    <property type="entry name" value="Acyl-CoA N-acyltransferases (Nat)"/>
    <property type="match status" value="1"/>
</dbReference>
<sequence length="155" mass="17640">MITKLNHKKEDVSKEIYRVFQASYRIEAELLQVPFQDFPPLKRTVHGFQESTTNFYGFFKASELAAVIEIDIINNTTDICSLIVHPLYFRQGIAKELLDFAAKLHKSEFVIVETGLANKPAIALYETFGFVLLGKYKTSIGIEKVTFSLEKSNLT</sequence>